<dbReference type="PANTHER" id="PTHR23287:SF16">
    <property type="entry name" value="TECTONIN BETA-PROPELLER REPEAT-CONTAINING PROTEIN 2"/>
    <property type="match status" value="1"/>
</dbReference>
<dbReference type="SMART" id="SM00706">
    <property type="entry name" value="TECPR"/>
    <property type="match status" value="10"/>
</dbReference>
<dbReference type="InterPro" id="IPR006624">
    <property type="entry name" value="Beta-propeller_rpt_TECPR"/>
</dbReference>
<keyword evidence="4" id="KW-1185">Reference proteome</keyword>
<dbReference type="SUPFAM" id="SSF50985">
    <property type="entry name" value="RCC1/BLIP-II"/>
    <property type="match status" value="1"/>
</dbReference>
<dbReference type="GO" id="GO:0032527">
    <property type="term" value="P:protein exit from endoplasmic reticulum"/>
    <property type="evidence" value="ECO:0007669"/>
    <property type="project" value="TreeGrafter"/>
</dbReference>
<name>A0A2B4RNH0_STYPI</name>
<dbReference type="InterPro" id="IPR015943">
    <property type="entry name" value="WD40/YVTN_repeat-like_dom_sf"/>
</dbReference>
<protein>
    <submittedName>
        <fullName evidence="3">Tectonin beta-propeller repeat-containing protein 2</fullName>
    </submittedName>
</protein>
<dbReference type="Pfam" id="PF19193">
    <property type="entry name" value="Tectonin"/>
    <property type="match status" value="2"/>
</dbReference>
<accession>A0A2B4RNH0</accession>
<reference evidence="4" key="1">
    <citation type="journal article" date="2017" name="bioRxiv">
        <title>Comparative analysis of the genomes of Stylophora pistillata and Acropora digitifera provides evidence for extensive differences between species of corals.</title>
        <authorList>
            <person name="Voolstra C.R."/>
            <person name="Li Y."/>
            <person name="Liew Y.J."/>
            <person name="Baumgarten S."/>
            <person name="Zoccola D."/>
            <person name="Flot J.-F."/>
            <person name="Tambutte S."/>
            <person name="Allemand D."/>
            <person name="Aranda M."/>
        </authorList>
    </citation>
    <scope>NUCLEOTIDE SEQUENCE [LARGE SCALE GENOMIC DNA]</scope>
</reference>
<dbReference type="InterPro" id="IPR036322">
    <property type="entry name" value="WD40_repeat_dom_sf"/>
</dbReference>
<proteinExistence type="predicted"/>
<dbReference type="Proteomes" id="UP000225706">
    <property type="component" value="Unassembled WGS sequence"/>
</dbReference>
<dbReference type="InterPro" id="IPR056499">
    <property type="entry name" value="Beta-prop_HPS5-like"/>
</dbReference>
<evidence type="ECO:0000313" key="4">
    <source>
        <dbReference type="Proteomes" id="UP000225706"/>
    </source>
</evidence>
<comment type="caution">
    <text evidence="3">The sequence shown here is derived from an EMBL/GenBank/DDBJ whole genome shotgun (WGS) entry which is preliminary data.</text>
</comment>
<feature type="compositionally biased region" description="Basic residues" evidence="1">
    <location>
        <begin position="492"/>
        <end position="502"/>
    </location>
</feature>
<feature type="region of interest" description="Disordered" evidence="1">
    <location>
        <begin position="730"/>
        <end position="781"/>
    </location>
</feature>
<evidence type="ECO:0000259" key="2">
    <source>
        <dbReference type="Pfam" id="PF23756"/>
    </source>
</evidence>
<dbReference type="SMART" id="SM00320">
    <property type="entry name" value="WD40"/>
    <property type="match status" value="2"/>
</dbReference>
<dbReference type="OrthoDB" id="9930272at2759"/>
<dbReference type="Pfam" id="PF23756">
    <property type="entry name" value="Beta-prop_HPS5"/>
    <property type="match status" value="1"/>
</dbReference>
<feature type="region of interest" description="Disordered" evidence="1">
    <location>
        <begin position="489"/>
        <end position="589"/>
    </location>
</feature>
<feature type="compositionally biased region" description="Basic and acidic residues" evidence="1">
    <location>
        <begin position="420"/>
        <end position="447"/>
    </location>
</feature>
<feature type="domain" description="HPS5-like beta-propeller" evidence="2">
    <location>
        <begin position="67"/>
        <end position="382"/>
    </location>
</feature>
<dbReference type="SUPFAM" id="SSF50978">
    <property type="entry name" value="WD40 repeat-like"/>
    <property type="match status" value="1"/>
</dbReference>
<sequence length="1415" mass="155282">MKKSQDFVIGRDTVLAELEPLSDLLGSLVHKAQFGPKNLVGHVWDKTREHGVKKLFNTLKERVQENTKSIPIEYTCVDVSFDAIVLGTSIGVIFLYDRTCRKLSRLPSEVTHEPARCIKLLPTHSYTAVGFNSGLVTIFAFVLASQGFGKPQTLLVSGAHNSPVTCLEWSPDGELLYTGDALGTVFVTVSNFHKGLTQTAMMFQEASPIVQLSYSWEALLISSEKRTVLWNFSNEQITQIGQKERKSPGRFGALFYPPAKGTADGKSKGSLEIYTSRPGLRLWTADVNGKVSATLMYKGLTNENPPGITTLDPPPPCLTKLPKDSQVQFGPLRLYHGQFFVTWDVSRLWVLDTSPCALVGYHGNLGDIVDVSTVGHEIYVLQRGGERLLMKLSLIPKLANPLLDVVALLERSLKEDEEDGAKPHLESTVQHKELKSAEEIPDGEKVSKLPLCETEPSIAEIEAETESAAPQPDPFKKYQEIRHQDFGEIVFRKNKKSKKKANKGADPSQRTADQAHGDIEDQLAENNTLSGHPDLPLPPDPEQNRSAVVHPPDPALNRYSNISSDFDSGDRLSGENQDSEGEDGDTCTSPHLMVVHVTKEGAQEKHEVHDDVSYSSCVTKEDVRSQNDSVTIQDSCVTEGELAVDFEGNVTSLENADTCGTSLSSANISDETLSPDNSLCMDSVSLSTSTMVEDGAVIEDSTLSPEDSLSADYLQDIYSNTPVNFSDATFSDASVEKSSRSKTRLGNTSGLGSASSLKEGSDVPMDSEGTPPVYLDSEGAEELSDTASWSLYLSRRTMSDAEIVNHEDAPVLEGSFSSTGSGSSLSKSPGSTKEGLRLLADSWADYTPPGQGYVQFVAVSDTHIWCITTHENIFYCPTHYSVVNWTQLGGSARMIAVNNTGDVIWSVDRRNYANARFGVSKNHLTGKKWQPVEKEMRYVAVDETAVWGIKLNGDVFVRTNVSKECPTGKGWRTIRVDSRFTQVSCFGGVAWFLDRENFIHVYKGDVHSNPGGNENWETLNDVSAKWVCLGIQGVAWIVDTKGCIWFTNVTSENPMGGTWYQVSLGQYLMQNRTLLETLWSWVLRDDVKLLTASPKAGVWLLGSVGSLQASHGHLLGARWDPVIPQGIAQSVFWSHLSTGSCKGDKGHVWALQPNGELICFQLGNRPVTVEPPRGKVLKLISASGSSLWGVTHNFKVVQRSGISDAYPQGVSWLESRLSLFGVGKVLHLSCGALSTWAVDDAGNVFLRIGKEDSSDPSVTQAWIPVEGAPLCGCRFAKIAVSPSDRVVWAVDDRNNVYARHNVTPSFPIGTAWEVVPGTGVRDVAISEHMVWAICPNGDIVCRYGVSEDNCLGHYWKKVPGNFELISVTPDDELWAIDQNGQLFLRKTQHFYGTQSPFRPRTYSAIFSGEEDWEFI</sequence>
<dbReference type="STRING" id="50429.A0A2B4RNH0"/>
<feature type="region of interest" description="Disordered" evidence="1">
    <location>
        <begin position="416"/>
        <end position="449"/>
    </location>
</feature>
<dbReference type="EMBL" id="LSMT01000374">
    <property type="protein sequence ID" value="PFX19161.1"/>
    <property type="molecule type" value="Genomic_DNA"/>
</dbReference>
<dbReference type="InterPro" id="IPR009091">
    <property type="entry name" value="RCC1/BLIP-II"/>
</dbReference>
<evidence type="ECO:0000313" key="3">
    <source>
        <dbReference type="EMBL" id="PFX19161.1"/>
    </source>
</evidence>
<dbReference type="PANTHER" id="PTHR23287">
    <property type="entry name" value="RUBY-EYE2-LIKE PROTEIN"/>
    <property type="match status" value="1"/>
</dbReference>
<gene>
    <name evidence="3" type="primary">TECPR2</name>
    <name evidence="3" type="ORF">AWC38_SpisGene16449</name>
</gene>
<evidence type="ECO:0000256" key="1">
    <source>
        <dbReference type="SAM" id="MobiDB-lite"/>
    </source>
</evidence>
<organism evidence="3 4">
    <name type="scientific">Stylophora pistillata</name>
    <name type="common">Smooth cauliflower coral</name>
    <dbReference type="NCBI Taxonomy" id="50429"/>
    <lineage>
        <taxon>Eukaryota</taxon>
        <taxon>Metazoa</taxon>
        <taxon>Cnidaria</taxon>
        <taxon>Anthozoa</taxon>
        <taxon>Hexacorallia</taxon>
        <taxon>Scleractinia</taxon>
        <taxon>Astrocoeniina</taxon>
        <taxon>Pocilloporidae</taxon>
        <taxon>Stylophora</taxon>
    </lineage>
</organism>
<dbReference type="GO" id="GO:0005737">
    <property type="term" value="C:cytoplasm"/>
    <property type="evidence" value="ECO:0007669"/>
    <property type="project" value="GOC"/>
</dbReference>
<feature type="compositionally biased region" description="Polar residues" evidence="1">
    <location>
        <begin position="744"/>
        <end position="758"/>
    </location>
</feature>
<dbReference type="InterPro" id="IPR001680">
    <property type="entry name" value="WD40_rpt"/>
</dbReference>
<dbReference type="Gene3D" id="2.130.10.10">
    <property type="entry name" value="YVTN repeat-like/Quinoprotein amine dehydrogenase"/>
    <property type="match status" value="1"/>
</dbReference>